<feature type="domain" description="C2H2-type" evidence="2">
    <location>
        <begin position="1115"/>
        <end position="1135"/>
    </location>
</feature>
<evidence type="ECO:0000313" key="4">
    <source>
        <dbReference type="Proteomes" id="UP000183832"/>
    </source>
</evidence>
<dbReference type="GO" id="GO:0045944">
    <property type="term" value="P:positive regulation of transcription by RNA polymerase II"/>
    <property type="evidence" value="ECO:0007669"/>
    <property type="project" value="TreeGrafter"/>
</dbReference>
<feature type="domain" description="C2H2-type" evidence="2">
    <location>
        <begin position="1051"/>
        <end position="1073"/>
    </location>
</feature>
<dbReference type="SMART" id="SM00355">
    <property type="entry name" value="ZnF_C2H2"/>
    <property type="match status" value="6"/>
</dbReference>
<protein>
    <submittedName>
        <fullName evidence="3">CLUMA_CG020904, isoform A</fullName>
    </submittedName>
</protein>
<dbReference type="InterPro" id="IPR013087">
    <property type="entry name" value="Znf_C2H2_type"/>
</dbReference>
<proteinExistence type="predicted"/>
<keyword evidence="4" id="KW-1185">Reference proteome</keyword>
<dbReference type="PROSITE" id="PS00028">
    <property type="entry name" value="ZINC_FINGER_C2H2_1"/>
    <property type="match status" value="3"/>
</dbReference>
<feature type="domain" description="C2H2-type" evidence="2">
    <location>
        <begin position="312"/>
        <end position="334"/>
    </location>
</feature>
<dbReference type="OrthoDB" id="10063916at2759"/>
<dbReference type="GO" id="GO:0000981">
    <property type="term" value="F:DNA-binding transcription factor activity, RNA polymerase II-specific"/>
    <property type="evidence" value="ECO:0007669"/>
    <property type="project" value="TreeGrafter"/>
</dbReference>
<feature type="region of interest" description="Disordered" evidence="1">
    <location>
        <begin position="1"/>
        <end position="24"/>
    </location>
</feature>
<evidence type="ECO:0000313" key="3">
    <source>
        <dbReference type="EMBL" id="CRL08110.1"/>
    </source>
</evidence>
<dbReference type="PANTHER" id="PTHR12451">
    <property type="entry name" value="TRANSCRIPTION FACTOR CASTOR PROTEIN MING -RELATED"/>
    <property type="match status" value="1"/>
</dbReference>
<dbReference type="InterPro" id="IPR040373">
    <property type="entry name" value="CASZ1"/>
</dbReference>
<reference evidence="3 4" key="1">
    <citation type="submission" date="2015-04" db="EMBL/GenBank/DDBJ databases">
        <authorList>
            <person name="Syromyatnikov M.Y."/>
            <person name="Popov V.N."/>
        </authorList>
    </citation>
    <scope>NUCLEOTIDE SEQUENCE [LARGE SCALE GENOMIC DNA]</scope>
</reference>
<accession>A0A1J1J9A6</accession>
<gene>
    <name evidence="3" type="ORF">CLUMA_CG020904</name>
</gene>
<sequence>MRKTSKSPQLILQETPRNKRKKFNPQCLQKESIKEDMDKEDGNKIFSSMIFNGDTEKGKSFFTDTFSLSKDNSKMFANHQTSNHQTIKNKVFTKFHSNYQQLLGDAAVGNNANRVNELLNSNMDVNDSEMKLKEFAVITMEELLKLYGLSFPQKEIIDAIQKTKIDLLLSSTCTQQNLEPPTPPRTPVLNNSVKSEIDEKTILENKFSNYFEDFSGLEGSSSGSQVKAVDENSSDYAMPYIGLYGLNPKSSSKSQTTNIVDHQAERQLIEKHKTYHMKDEQLLKDGFQKYLKSEACKIQGCRFSTICNHIHCTRHNCSYVLHSSSQLLSHKRKHERLDAELSQRKFRAEGSVIDFNAQELAVLQSYQNLDLWPKSTVASNMKKNLVSDHAITEKFNKLLNNSSLESLNILLNQAPAKQSNISEKLRQDDNNLLKYDTSSVEKDQNENDYEHTNLKSMGQNVNTQKNSIIHKETDEIENIVSQYFSDFCTKQQQKQDDKPLNLDIKSSEKNNMIECFMTNNEPHLHCLITGCEAVVASELNEVTEHLNVHEIDQGANSIIQNSTLLQITSVEGFFNRKRGRPPKNRVVEVYNNANHPPQAIFTSFKLERNNTGKKNTNTPNVEKFSGNEEKEKNLQTTSDEDIFAKIDIIQSSENCNDSACVFKNLIHLHCNVSKSCHYSTNYLSFMNIHLNEFHGQHQILPNYDYFDRNYDCKLSDCCYNKISCHYHCLSCMFSFTMPSEMNEHICEGNIEENYEYFDTIENDIMKAHQEKTKSAAFYNNKDLLFGGEQQSKEEETINLNSSDDIPNNECEQTKVSVVRAVGTWVPNNENENIHTPGDMILQSMVGSRTQNEPKNKYDKIPATNECFQFEEKIGDHYPKLSQPPVGFNQETFHTSNKPFNDAKNDLETFLSTTFQSLKDNTFSPFSGTSTTLLPFQNLQIANLLRSSILNVDHRKMLSFPSPMSTLDGNPEFSLESMVANNILGINRKHKIDELENLLTKKKPKPLERVRERKNKSYKDNIIPKGYLKFRFNQDCNFSRCGYRNHQSHFHCTRKDCSYSFCDRTRFMQHTARHERLDKLMGNDFKQFRANIPCGYQTCCYNKNLDLNNKSSHFHCLKCDYICSDTNKVVAHRRQHNKQDYIKLAGFKKISNNEHCKIANQNTPDGECPYTLKQSHYHCLVCDMAVLNHSQISFHNHQIRP</sequence>
<dbReference type="AlphaFoldDB" id="A0A1J1J9A6"/>
<dbReference type="Proteomes" id="UP000183832">
    <property type="component" value="Unassembled WGS sequence"/>
</dbReference>
<feature type="compositionally biased region" description="Polar residues" evidence="1">
    <location>
        <begin position="1"/>
        <end position="12"/>
    </location>
</feature>
<dbReference type="EMBL" id="CVRI01000074">
    <property type="protein sequence ID" value="CRL08110.1"/>
    <property type="molecule type" value="Genomic_DNA"/>
</dbReference>
<evidence type="ECO:0000256" key="1">
    <source>
        <dbReference type="SAM" id="MobiDB-lite"/>
    </source>
</evidence>
<dbReference type="PANTHER" id="PTHR12451:SF0">
    <property type="entry name" value="ZINC FINGER PROTEIN CASTOR HOMOLOG 1"/>
    <property type="match status" value="1"/>
</dbReference>
<dbReference type="GO" id="GO:0000977">
    <property type="term" value="F:RNA polymerase II transcription regulatory region sequence-specific DNA binding"/>
    <property type="evidence" value="ECO:0007669"/>
    <property type="project" value="TreeGrafter"/>
</dbReference>
<dbReference type="GO" id="GO:0045664">
    <property type="term" value="P:regulation of neuron differentiation"/>
    <property type="evidence" value="ECO:0007669"/>
    <property type="project" value="TreeGrafter"/>
</dbReference>
<dbReference type="GO" id="GO:0005634">
    <property type="term" value="C:nucleus"/>
    <property type="evidence" value="ECO:0007669"/>
    <property type="project" value="TreeGrafter"/>
</dbReference>
<name>A0A1J1J9A6_9DIPT</name>
<evidence type="ECO:0000259" key="2">
    <source>
        <dbReference type="PROSITE" id="PS00028"/>
    </source>
</evidence>
<organism evidence="3 4">
    <name type="scientific">Clunio marinus</name>
    <dbReference type="NCBI Taxonomy" id="568069"/>
    <lineage>
        <taxon>Eukaryota</taxon>
        <taxon>Metazoa</taxon>
        <taxon>Ecdysozoa</taxon>
        <taxon>Arthropoda</taxon>
        <taxon>Hexapoda</taxon>
        <taxon>Insecta</taxon>
        <taxon>Pterygota</taxon>
        <taxon>Neoptera</taxon>
        <taxon>Endopterygota</taxon>
        <taxon>Diptera</taxon>
        <taxon>Nematocera</taxon>
        <taxon>Chironomoidea</taxon>
        <taxon>Chironomidae</taxon>
        <taxon>Clunio</taxon>
    </lineage>
</organism>